<evidence type="ECO:0000256" key="7">
    <source>
        <dbReference type="ARBA" id="ARBA00022679"/>
    </source>
</evidence>
<evidence type="ECO:0000256" key="20">
    <source>
        <dbReference type="RuleBase" id="RU000304"/>
    </source>
</evidence>
<organism evidence="22">
    <name type="scientific">Skeletonema marinoi</name>
    <dbReference type="NCBI Taxonomy" id="267567"/>
    <lineage>
        <taxon>Eukaryota</taxon>
        <taxon>Sar</taxon>
        <taxon>Stramenopiles</taxon>
        <taxon>Ochrophyta</taxon>
        <taxon>Bacillariophyta</taxon>
        <taxon>Coscinodiscophyceae</taxon>
        <taxon>Thalassiosirophycidae</taxon>
        <taxon>Thalassiosirales</taxon>
        <taxon>Skeletonemataceae</taxon>
        <taxon>Skeletonema</taxon>
        <taxon>Skeletonema marinoi-dohrnii complex</taxon>
    </lineage>
</organism>
<dbReference type="GO" id="GO:0005524">
    <property type="term" value="F:ATP binding"/>
    <property type="evidence" value="ECO:0007669"/>
    <property type="project" value="UniProtKB-UniRule"/>
</dbReference>
<dbReference type="FunFam" id="3.30.200.20:FF:000554">
    <property type="entry name" value="CMGC/CDK/CDK7 protein kinase"/>
    <property type="match status" value="1"/>
</dbReference>
<evidence type="ECO:0000256" key="8">
    <source>
        <dbReference type="ARBA" id="ARBA00022741"/>
    </source>
</evidence>
<dbReference type="PROSITE" id="PS50011">
    <property type="entry name" value="PROTEIN_KINASE_DOM"/>
    <property type="match status" value="1"/>
</dbReference>
<protein>
    <recommendedName>
        <fullName evidence="14">Cyclin-dependent kinase 2 homolog</fullName>
        <ecNumber evidence="3">2.7.11.23</ecNumber>
    </recommendedName>
    <alternativeName>
        <fullName evidence="15">Cell division control protein 2 homolog</fullName>
    </alternativeName>
    <alternativeName>
        <fullName evidence="16">cdc2-related kinase 2</fullName>
    </alternativeName>
</protein>
<feature type="domain" description="Protein kinase" evidence="21">
    <location>
        <begin position="4"/>
        <end position="289"/>
    </location>
</feature>
<dbReference type="GO" id="GO:0005737">
    <property type="term" value="C:cytoplasm"/>
    <property type="evidence" value="ECO:0007669"/>
    <property type="project" value="TreeGrafter"/>
</dbReference>
<keyword evidence="7 23" id="KW-0808">Transferase</keyword>
<evidence type="ECO:0000313" key="22">
    <source>
        <dbReference type="EMBL" id="CAD9579516.1"/>
    </source>
</evidence>
<proteinExistence type="inferred from homology"/>
<feature type="binding site" evidence="19">
    <location>
        <position position="34"/>
    </location>
    <ligand>
        <name>ATP</name>
        <dbReference type="ChEBI" id="CHEBI:30616"/>
    </ligand>
</feature>
<evidence type="ECO:0000256" key="1">
    <source>
        <dbReference type="ARBA" id="ARBA00004123"/>
    </source>
</evidence>
<dbReference type="PROSITE" id="PS00107">
    <property type="entry name" value="PROTEIN_KINASE_ATP"/>
    <property type="match status" value="1"/>
</dbReference>
<dbReference type="EC" id="2.7.11.23" evidence="3"/>
<keyword evidence="6" id="KW-0132">Cell division</keyword>
<keyword evidence="24" id="KW-1185">Reference proteome</keyword>
<name>A0A6U3SZP5_9STRA</name>
<dbReference type="Gene3D" id="3.30.200.20">
    <property type="entry name" value="Phosphorylase Kinase, domain 1"/>
    <property type="match status" value="1"/>
</dbReference>
<dbReference type="GO" id="GO:0051301">
    <property type="term" value="P:cell division"/>
    <property type="evidence" value="ECO:0007669"/>
    <property type="project" value="UniProtKB-KW"/>
</dbReference>
<feature type="binding site" evidence="18">
    <location>
        <position position="33"/>
    </location>
    <ligand>
        <name>ATP</name>
        <dbReference type="ChEBI" id="CHEBI:30616"/>
    </ligand>
</feature>
<dbReference type="Pfam" id="PF00069">
    <property type="entry name" value="Pkinase"/>
    <property type="match status" value="1"/>
</dbReference>
<dbReference type="Proteomes" id="UP001224775">
    <property type="component" value="Unassembled WGS sequence"/>
</dbReference>
<evidence type="ECO:0000256" key="15">
    <source>
        <dbReference type="ARBA" id="ARBA00041902"/>
    </source>
</evidence>
<dbReference type="GO" id="GO:0004693">
    <property type="term" value="F:cyclin-dependent protein serine/threonine kinase activity"/>
    <property type="evidence" value="ECO:0007669"/>
    <property type="project" value="TreeGrafter"/>
</dbReference>
<evidence type="ECO:0000256" key="13">
    <source>
        <dbReference type="ARBA" id="ARBA00038543"/>
    </source>
</evidence>
<dbReference type="InterPro" id="IPR011009">
    <property type="entry name" value="Kinase-like_dom_sf"/>
</dbReference>
<dbReference type="InterPro" id="IPR037770">
    <property type="entry name" value="CDK7"/>
</dbReference>
<dbReference type="Gene3D" id="1.10.510.10">
    <property type="entry name" value="Transferase(Phosphotransferase) domain 1"/>
    <property type="match status" value="1"/>
</dbReference>
<dbReference type="InterPro" id="IPR050108">
    <property type="entry name" value="CDK"/>
</dbReference>
<evidence type="ECO:0000256" key="19">
    <source>
        <dbReference type="PROSITE-ProRule" id="PRU10141"/>
    </source>
</evidence>
<comment type="subcellular location">
    <subcellularLocation>
        <location evidence="1">Nucleus</location>
    </subcellularLocation>
</comment>
<keyword evidence="11" id="KW-0539">Nucleus</keyword>
<evidence type="ECO:0000259" key="21">
    <source>
        <dbReference type="PROSITE" id="PS50011"/>
    </source>
</evidence>
<reference evidence="23" key="2">
    <citation type="submission" date="2023-06" db="EMBL/GenBank/DDBJ databases">
        <title>Survivors Of The Sea: Transcriptome response of Skeletonema marinoi to long-term dormancy.</title>
        <authorList>
            <person name="Pinder M.I.M."/>
            <person name="Kourtchenko O."/>
            <person name="Robertson E.K."/>
            <person name="Larsson T."/>
            <person name="Maumus F."/>
            <person name="Osuna-Cruz C.M."/>
            <person name="Vancaester E."/>
            <person name="Stenow R."/>
            <person name="Vandepoele K."/>
            <person name="Ploug H."/>
            <person name="Bruchert V."/>
            <person name="Godhe A."/>
            <person name="Topel M."/>
        </authorList>
    </citation>
    <scope>NUCLEOTIDE SEQUENCE</scope>
    <source>
        <strain evidence="23">R05AC</strain>
    </source>
</reference>
<keyword evidence="8 18" id="KW-0547">Nucleotide-binding</keyword>
<comment type="subunit">
    <text evidence="13">May form a complex composed of at least the catalytic subunit CRK2 and a cyclin.</text>
</comment>
<evidence type="ECO:0000256" key="11">
    <source>
        <dbReference type="ARBA" id="ARBA00023242"/>
    </source>
</evidence>
<comment type="similarity">
    <text evidence="2">Belongs to the protein kinase superfamily. CMGC Ser/Thr protein kinase family. CDC2/CDKX subfamily.</text>
</comment>
<gene>
    <name evidence="23" type="ORF">QTG54_005331</name>
    <name evidence="22" type="ORF">SMAR0320_LOCUS3099</name>
</gene>
<sequence>MDHYDEIKDLGAGTWGVVKMAKQKSTGRYVAIKKIKSERSEEGINFTAIREIKLLREFKHENIIELVDVFTTPDMAVCLVYEVADTDLEKILKNRAISISLADTKQHLLSLLRAIEACHDRWILHRDLKPDNCLFLKDGTMKLADFGLARMYGTPKTRLSPQAITLWYKPPELLLGASEYSSAADIWSVGCIFAELLLRRPFLQGNQTDISQLDKIFQVFGTPTESNWPDHNTLPLCTRGLEWDNCPPIPVDEIFTAAPQDCISLLRSMLVLDPNRRFTASQCLNHPYFSNDPAPTPKEKLILSSD</sequence>
<dbReference type="GO" id="GO:0045944">
    <property type="term" value="P:positive regulation of transcription by RNA polymerase II"/>
    <property type="evidence" value="ECO:0007669"/>
    <property type="project" value="TreeGrafter"/>
</dbReference>
<keyword evidence="4 20" id="KW-0723">Serine/threonine-protein kinase</keyword>
<dbReference type="PANTHER" id="PTHR24056">
    <property type="entry name" value="CELL DIVISION PROTEIN KINASE"/>
    <property type="match status" value="1"/>
</dbReference>
<keyword evidence="12" id="KW-0131">Cell cycle</keyword>
<evidence type="ECO:0000256" key="10">
    <source>
        <dbReference type="ARBA" id="ARBA00022840"/>
    </source>
</evidence>
<evidence type="ECO:0000256" key="6">
    <source>
        <dbReference type="ARBA" id="ARBA00022618"/>
    </source>
</evidence>
<dbReference type="InterPro" id="IPR017441">
    <property type="entry name" value="Protein_kinase_ATP_BS"/>
</dbReference>
<reference evidence="22" key="1">
    <citation type="submission" date="2021-01" db="EMBL/GenBank/DDBJ databases">
        <authorList>
            <person name="Corre E."/>
            <person name="Pelletier E."/>
            <person name="Niang G."/>
            <person name="Scheremetjew M."/>
            <person name="Finn R."/>
            <person name="Kale V."/>
            <person name="Holt S."/>
            <person name="Cochrane G."/>
            <person name="Meng A."/>
            <person name="Brown T."/>
            <person name="Cohen L."/>
        </authorList>
    </citation>
    <scope>NUCLEOTIDE SEQUENCE</scope>
    <source>
        <strain evidence="22">SM1012Den-03</strain>
    </source>
</reference>
<evidence type="ECO:0000256" key="2">
    <source>
        <dbReference type="ARBA" id="ARBA00006485"/>
    </source>
</evidence>
<dbReference type="SUPFAM" id="SSF56112">
    <property type="entry name" value="Protein kinase-like (PK-like)"/>
    <property type="match status" value="1"/>
</dbReference>
<dbReference type="InterPro" id="IPR008271">
    <property type="entry name" value="Ser/Thr_kinase_AS"/>
</dbReference>
<accession>A0A6U3SZP5</accession>
<dbReference type="PROSITE" id="PS00108">
    <property type="entry name" value="PROTEIN_KINASE_ST"/>
    <property type="match status" value="1"/>
</dbReference>
<evidence type="ECO:0000256" key="9">
    <source>
        <dbReference type="ARBA" id="ARBA00022777"/>
    </source>
</evidence>
<evidence type="ECO:0000256" key="12">
    <source>
        <dbReference type="ARBA" id="ARBA00023306"/>
    </source>
</evidence>
<evidence type="ECO:0000256" key="4">
    <source>
        <dbReference type="ARBA" id="ARBA00022527"/>
    </source>
</evidence>
<evidence type="ECO:0000313" key="24">
    <source>
        <dbReference type="Proteomes" id="UP001224775"/>
    </source>
</evidence>
<dbReference type="EMBL" id="JATAAI010000008">
    <property type="protein sequence ID" value="KAK1743734.1"/>
    <property type="molecule type" value="Genomic_DNA"/>
</dbReference>
<dbReference type="AlphaFoldDB" id="A0A6U3SZP5"/>
<dbReference type="InterPro" id="IPR000719">
    <property type="entry name" value="Prot_kinase_dom"/>
</dbReference>
<dbReference type="FunFam" id="1.10.510.10:FF:001022">
    <property type="entry name" value="Cyclin-dependent kinase C-1, putative"/>
    <property type="match status" value="1"/>
</dbReference>
<evidence type="ECO:0000256" key="18">
    <source>
        <dbReference type="PIRSR" id="PIRSR637770-2"/>
    </source>
</evidence>
<dbReference type="PANTHER" id="PTHR24056:SF0">
    <property type="entry name" value="CYCLIN-DEPENDENT KINASE 7"/>
    <property type="match status" value="1"/>
</dbReference>
<keyword evidence="5" id="KW-0597">Phosphoprotein</keyword>
<dbReference type="GO" id="GO:0008353">
    <property type="term" value="F:RNA polymerase II CTD heptapeptide repeat kinase activity"/>
    <property type="evidence" value="ECO:0007669"/>
    <property type="project" value="UniProtKB-EC"/>
</dbReference>
<keyword evidence="10 18" id="KW-0067">ATP-binding</keyword>
<evidence type="ECO:0000256" key="17">
    <source>
        <dbReference type="PIRSR" id="PIRSR637770-1"/>
    </source>
</evidence>
<feature type="active site" description="Proton acceptor" evidence="17">
    <location>
        <position position="127"/>
    </location>
</feature>
<evidence type="ECO:0000256" key="3">
    <source>
        <dbReference type="ARBA" id="ARBA00012409"/>
    </source>
</evidence>
<feature type="binding site" evidence="18">
    <location>
        <begin position="10"/>
        <end position="18"/>
    </location>
    <ligand>
        <name>ATP</name>
        <dbReference type="ChEBI" id="CHEBI:30616"/>
    </ligand>
</feature>
<evidence type="ECO:0000256" key="14">
    <source>
        <dbReference type="ARBA" id="ARBA00039612"/>
    </source>
</evidence>
<dbReference type="CDD" id="cd07841">
    <property type="entry name" value="STKc_CDK7"/>
    <property type="match status" value="1"/>
</dbReference>
<dbReference type="EMBL" id="HBGZ01004567">
    <property type="protein sequence ID" value="CAD9579516.1"/>
    <property type="molecule type" value="Transcribed_RNA"/>
</dbReference>
<keyword evidence="9 23" id="KW-0418">Kinase</keyword>
<evidence type="ECO:0000313" key="23">
    <source>
        <dbReference type="EMBL" id="KAK1743734.1"/>
    </source>
</evidence>
<dbReference type="SMART" id="SM00220">
    <property type="entry name" value="S_TKc"/>
    <property type="match status" value="1"/>
</dbReference>
<evidence type="ECO:0000256" key="5">
    <source>
        <dbReference type="ARBA" id="ARBA00022553"/>
    </source>
</evidence>
<dbReference type="GO" id="GO:0070985">
    <property type="term" value="C:transcription factor TFIIK complex"/>
    <property type="evidence" value="ECO:0007669"/>
    <property type="project" value="InterPro"/>
</dbReference>
<evidence type="ECO:0000256" key="16">
    <source>
        <dbReference type="ARBA" id="ARBA00042858"/>
    </source>
</evidence>